<protein>
    <submittedName>
        <fullName evidence="1">2'-5' RNA ligase</fullName>
    </submittedName>
</protein>
<evidence type="ECO:0000313" key="1">
    <source>
        <dbReference type="EMBL" id="SIS41940.1"/>
    </source>
</evidence>
<dbReference type="AlphaFoldDB" id="A0A1N7IXX7"/>
<evidence type="ECO:0000313" key="2">
    <source>
        <dbReference type="Proteomes" id="UP000186373"/>
    </source>
</evidence>
<dbReference type="Proteomes" id="UP000186373">
    <property type="component" value="Unassembled WGS sequence"/>
</dbReference>
<organism evidence="1 2">
    <name type="scientific">Chryseobacterium shigense</name>
    <dbReference type="NCBI Taxonomy" id="297244"/>
    <lineage>
        <taxon>Bacteria</taxon>
        <taxon>Pseudomonadati</taxon>
        <taxon>Bacteroidota</taxon>
        <taxon>Flavobacteriia</taxon>
        <taxon>Flavobacteriales</taxon>
        <taxon>Weeksellaceae</taxon>
        <taxon>Chryseobacterium group</taxon>
        <taxon>Chryseobacterium</taxon>
    </lineage>
</organism>
<dbReference type="PANTHER" id="PTHR40037:SF1">
    <property type="entry name" value="PHOSPHOESTERASE SAOUHSC_00951-RELATED"/>
    <property type="match status" value="1"/>
</dbReference>
<keyword evidence="2" id="KW-1185">Reference proteome</keyword>
<dbReference type="PANTHER" id="PTHR40037">
    <property type="entry name" value="PHOSPHOESTERASE YJCG-RELATED"/>
    <property type="match status" value="1"/>
</dbReference>
<dbReference type="EMBL" id="FTNY01000004">
    <property type="protein sequence ID" value="SIS41940.1"/>
    <property type="molecule type" value="Genomic_DNA"/>
</dbReference>
<sequence length="192" mass="22680">MHVSFIKKNVFCCMKKMYFIAVYPPQEIIEEVKVFKKDLALNYENSKALKNDAHITLFPPFSRALELENDIHAAFQKIDTNLSPFEITLNGFGSFPNPKNPVLFVHPEPNENLHILHERVKQYFNFTPYSFTPHITVGYRNLSYDNYLKAWEIYKEKEFKTKFLVNKITLLRHDHEWVPIAEKRLTGNVSEQ</sequence>
<name>A0A1N7IXX7_9FLAO</name>
<gene>
    <name evidence="1" type="ORF">SAMN05421639_104739</name>
</gene>
<accession>A0A1N7IXX7</accession>
<dbReference type="Pfam" id="PF13563">
    <property type="entry name" value="2_5_RNA_ligase2"/>
    <property type="match status" value="1"/>
</dbReference>
<dbReference type="InterPro" id="IPR050580">
    <property type="entry name" value="2H_phosphoesterase_YjcG-like"/>
</dbReference>
<dbReference type="Gene3D" id="3.90.1140.10">
    <property type="entry name" value="Cyclic phosphodiesterase"/>
    <property type="match status" value="1"/>
</dbReference>
<keyword evidence="1" id="KW-0436">Ligase</keyword>
<reference evidence="2" key="1">
    <citation type="submission" date="2017-01" db="EMBL/GenBank/DDBJ databases">
        <authorList>
            <person name="Varghese N."/>
            <person name="Submissions S."/>
        </authorList>
    </citation>
    <scope>NUCLEOTIDE SEQUENCE [LARGE SCALE GENOMIC DNA]</scope>
    <source>
        <strain evidence="2">DSM 17126</strain>
    </source>
</reference>
<dbReference type="SUPFAM" id="SSF55144">
    <property type="entry name" value="LigT-like"/>
    <property type="match status" value="1"/>
</dbReference>
<dbReference type="InterPro" id="IPR009097">
    <property type="entry name" value="Cyclic_Pdiesterase"/>
</dbReference>
<dbReference type="GO" id="GO:0016874">
    <property type="term" value="F:ligase activity"/>
    <property type="evidence" value="ECO:0007669"/>
    <property type="project" value="UniProtKB-KW"/>
</dbReference>
<proteinExistence type="predicted"/>